<evidence type="ECO:0000313" key="3">
    <source>
        <dbReference type="Proteomes" id="UP001255185"/>
    </source>
</evidence>
<name>A0ABU1TK85_9FLAO</name>
<keyword evidence="1" id="KW-0732">Signal</keyword>
<keyword evidence="3" id="KW-1185">Reference proteome</keyword>
<comment type="caution">
    <text evidence="2">The sequence shown here is derived from an EMBL/GenBank/DDBJ whole genome shotgun (WGS) entry which is preliminary data.</text>
</comment>
<accession>A0ABU1TK85</accession>
<dbReference type="RefSeq" id="WP_310023672.1">
    <property type="nucleotide sequence ID" value="NZ_JAVDVI010000001.1"/>
</dbReference>
<evidence type="ECO:0000256" key="1">
    <source>
        <dbReference type="SAM" id="SignalP"/>
    </source>
</evidence>
<protein>
    <submittedName>
        <fullName evidence="2">Uncharacterized protein</fullName>
    </submittedName>
</protein>
<evidence type="ECO:0000313" key="2">
    <source>
        <dbReference type="EMBL" id="MDR6966207.1"/>
    </source>
</evidence>
<dbReference type="EMBL" id="JAVDVI010000001">
    <property type="protein sequence ID" value="MDR6966207.1"/>
    <property type="molecule type" value="Genomic_DNA"/>
</dbReference>
<feature type="chain" id="PRO_5045606865" evidence="1">
    <location>
        <begin position="21"/>
        <end position="142"/>
    </location>
</feature>
<dbReference type="Proteomes" id="UP001255185">
    <property type="component" value="Unassembled WGS sequence"/>
</dbReference>
<feature type="signal peptide" evidence="1">
    <location>
        <begin position="1"/>
        <end position="20"/>
    </location>
</feature>
<reference evidence="2 3" key="1">
    <citation type="submission" date="2023-07" db="EMBL/GenBank/DDBJ databases">
        <title>Sorghum-associated microbial communities from plants grown in Nebraska, USA.</title>
        <authorList>
            <person name="Schachtman D."/>
        </authorList>
    </citation>
    <scope>NUCLEOTIDE SEQUENCE [LARGE SCALE GENOMIC DNA]</scope>
    <source>
        <strain evidence="2 3">3773</strain>
    </source>
</reference>
<organism evidence="2 3">
    <name type="scientific">Flavobacterium arsenatis</name>
    <dbReference type="NCBI Taxonomy" id="1484332"/>
    <lineage>
        <taxon>Bacteria</taxon>
        <taxon>Pseudomonadati</taxon>
        <taxon>Bacteroidota</taxon>
        <taxon>Flavobacteriia</taxon>
        <taxon>Flavobacteriales</taxon>
        <taxon>Flavobacteriaceae</taxon>
        <taxon>Flavobacterium</taxon>
    </lineage>
</organism>
<proteinExistence type="predicted"/>
<gene>
    <name evidence="2" type="ORF">J2X31_000200</name>
</gene>
<sequence length="142" mass="16499">MKLLFTILLFISHLTLFAQADKVAGDYALTMNTKEGNVLEYKLTLSADGTFFFHHYSNILKGIPPEKNYYGKGKWTVENNLVSFVSDKQTDLDEKHTLDFSNSKARFHTKSAKDKTDRIVKTRLQFLNSEIFWMKRIELLKV</sequence>